<organism evidence="2 3">
    <name type="scientific">Nakamurella leprariae</name>
    <dbReference type="NCBI Taxonomy" id="2803911"/>
    <lineage>
        <taxon>Bacteria</taxon>
        <taxon>Bacillati</taxon>
        <taxon>Actinomycetota</taxon>
        <taxon>Actinomycetes</taxon>
        <taxon>Nakamurellales</taxon>
        <taxon>Nakamurellaceae</taxon>
        <taxon>Nakamurella</taxon>
    </lineage>
</organism>
<feature type="region of interest" description="Disordered" evidence="1">
    <location>
        <begin position="91"/>
        <end position="193"/>
    </location>
</feature>
<reference evidence="2" key="1">
    <citation type="submission" date="2021-01" db="EMBL/GenBank/DDBJ databases">
        <title>YIM 132084 draft genome.</title>
        <authorList>
            <person name="An D."/>
        </authorList>
    </citation>
    <scope>NUCLEOTIDE SEQUENCE</scope>
    <source>
        <strain evidence="2">YIM 132084</strain>
    </source>
</reference>
<name>A0A939BW70_9ACTN</name>
<evidence type="ECO:0000313" key="3">
    <source>
        <dbReference type="Proteomes" id="UP000663792"/>
    </source>
</evidence>
<protein>
    <recommendedName>
        <fullName evidence="4">DUF1376 domain-containing protein</fullName>
    </recommendedName>
</protein>
<dbReference type="Proteomes" id="UP000663792">
    <property type="component" value="Unassembled WGS sequence"/>
</dbReference>
<dbReference type="AlphaFoldDB" id="A0A939BW70"/>
<feature type="compositionally biased region" description="Basic and acidic residues" evidence="1">
    <location>
        <begin position="92"/>
        <end position="103"/>
    </location>
</feature>
<gene>
    <name evidence="2" type="ORF">JL106_08125</name>
</gene>
<evidence type="ECO:0000256" key="1">
    <source>
        <dbReference type="SAM" id="MobiDB-lite"/>
    </source>
</evidence>
<feature type="compositionally biased region" description="Polar residues" evidence="1">
    <location>
        <begin position="144"/>
        <end position="158"/>
    </location>
</feature>
<keyword evidence="3" id="KW-1185">Reference proteome</keyword>
<evidence type="ECO:0008006" key="4">
    <source>
        <dbReference type="Google" id="ProtNLM"/>
    </source>
</evidence>
<dbReference type="EMBL" id="JAERWK010000010">
    <property type="protein sequence ID" value="MBM9467243.1"/>
    <property type="molecule type" value="Genomic_DNA"/>
</dbReference>
<accession>A0A939BW70</accession>
<evidence type="ECO:0000313" key="2">
    <source>
        <dbReference type="EMBL" id="MBM9467243.1"/>
    </source>
</evidence>
<comment type="caution">
    <text evidence="2">The sequence shown here is derived from an EMBL/GenBank/DDBJ whole genome shotgun (WGS) entry which is preliminary data.</text>
</comment>
<sequence>MPYFLVDDNFREHPKVLRIPRRQRESVCGTWVLAGNWSAAKLTDGEIPDYIVEELGLSRRNVETLVSVGLWEETEQGYRFHQWAENGQPVREVVEQKREDNRERQRRSRGNRRSEGSVTRDNPVTPPVTHALVTNPRHGDESVSHNPHSTPLHSTPITTPQPPSDEGGEIDPFEPDPPSLLPVQPAPDRTVKRTRGTRVPEPFVITPEMRAWAAEKVPGVDVDQATEQFVDFWRGLGGTRGCKVDWVGTWRNGMRYAADRLSARRAAVVGARPAAVRQFRGFQE</sequence>
<dbReference type="RefSeq" id="WP_205260199.1">
    <property type="nucleotide sequence ID" value="NZ_JAERWK010000010.1"/>
</dbReference>
<proteinExistence type="predicted"/>